<dbReference type="NCBIfam" id="TIGR01509">
    <property type="entry name" value="HAD-SF-IA-v3"/>
    <property type="match status" value="1"/>
</dbReference>
<sequence length="216" mass="23453">MIKALLFDLDGTLLHSDPLHFEVFADLYAERGRELTEAGYLSDIHGRHNLESFPEIFPGEDAQTLSDLKEARFRDRLATGHAPMPGAEALLDHAQARGWRIAVVTNAPRANAEVMLGAIGLRDRIELLVIGDECIRAKPDPEPYLAAMRGFDVEPRACIAFEDSPSGMRAAAASGAHTVGIRSSGLSARQLHDAGAQTVITDYTDPALAELLTRLD</sequence>
<dbReference type="GO" id="GO:0003824">
    <property type="term" value="F:catalytic activity"/>
    <property type="evidence" value="ECO:0007669"/>
    <property type="project" value="UniProtKB-ARBA"/>
</dbReference>
<dbReference type="OrthoDB" id="9782449at2"/>
<dbReference type="GO" id="GO:0046872">
    <property type="term" value="F:metal ion binding"/>
    <property type="evidence" value="ECO:0007669"/>
    <property type="project" value="UniProtKB-KW"/>
</dbReference>
<gene>
    <name evidence="6" type="ORF">CLG85_020665</name>
    <name evidence="7" type="ORF">CLG85_12170</name>
</gene>
<evidence type="ECO:0000313" key="8">
    <source>
        <dbReference type="Proteomes" id="UP000217448"/>
    </source>
</evidence>
<dbReference type="RefSeq" id="WP_095882517.1">
    <property type="nucleotide sequence ID" value="NZ_NTHN02000049.1"/>
</dbReference>
<evidence type="ECO:0000256" key="3">
    <source>
        <dbReference type="ARBA" id="ARBA00022723"/>
    </source>
</evidence>
<dbReference type="SFLD" id="SFLDG01135">
    <property type="entry name" value="C1.5.6:_HAD__Beta-PGM__Phospha"/>
    <property type="match status" value="1"/>
</dbReference>
<dbReference type="SFLD" id="SFLDG01129">
    <property type="entry name" value="C1.5:_HAD__Beta-PGM__Phosphata"/>
    <property type="match status" value="1"/>
</dbReference>
<keyword evidence="8" id="KW-1185">Reference proteome</keyword>
<dbReference type="SUPFAM" id="SSF56784">
    <property type="entry name" value="HAD-like"/>
    <property type="match status" value="1"/>
</dbReference>
<protein>
    <submittedName>
        <fullName evidence="7">CbbY/CbbZ/GpH/YieH</fullName>
    </submittedName>
    <submittedName>
        <fullName evidence="6">HAD family phosphatase</fullName>
    </submittedName>
</protein>
<organism evidence="7">
    <name type="scientific">Alloyangia mangrovi</name>
    <dbReference type="NCBI Taxonomy" id="1779329"/>
    <lineage>
        <taxon>Bacteria</taxon>
        <taxon>Pseudomonadati</taxon>
        <taxon>Pseudomonadota</taxon>
        <taxon>Alphaproteobacteria</taxon>
        <taxon>Rhodobacterales</taxon>
        <taxon>Roseobacteraceae</taxon>
        <taxon>Alloyangia</taxon>
    </lineage>
</organism>
<reference evidence="7" key="1">
    <citation type="submission" date="2017-09" db="EMBL/GenBank/DDBJ databases">
        <title>Yangia sp. SAOS 153D whole genome sequencing.</title>
        <authorList>
            <person name="Verma A."/>
            <person name="Krishnamurthi S."/>
        </authorList>
    </citation>
    <scope>NUCLEOTIDE SEQUENCE [LARGE SCALE GENOMIC DNA]</scope>
    <source>
        <strain evidence="7">SAOS 153D</strain>
    </source>
</reference>
<dbReference type="InterPro" id="IPR023198">
    <property type="entry name" value="PGP-like_dom2"/>
</dbReference>
<comment type="caution">
    <text evidence="7">The sequence shown here is derived from an EMBL/GenBank/DDBJ whole genome shotgun (WGS) entry which is preliminary data.</text>
</comment>
<evidence type="ECO:0000256" key="4">
    <source>
        <dbReference type="ARBA" id="ARBA00022842"/>
    </source>
</evidence>
<dbReference type="InterPro" id="IPR006439">
    <property type="entry name" value="HAD-SF_hydro_IA"/>
</dbReference>
<keyword evidence="4" id="KW-0460">Magnesium</keyword>
<evidence type="ECO:0000256" key="2">
    <source>
        <dbReference type="ARBA" id="ARBA00006171"/>
    </source>
</evidence>
<dbReference type="Gene3D" id="3.40.50.1000">
    <property type="entry name" value="HAD superfamily/HAD-like"/>
    <property type="match status" value="1"/>
</dbReference>
<reference evidence="6" key="3">
    <citation type="submission" date="2024-05" db="EMBL/GenBank/DDBJ databases">
        <title>Yangia mangrovi SAOS 153D genome.</title>
        <authorList>
            <person name="Verma A."/>
            <person name="Pal Y."/>
            <person name="Sundharam S."/>
            <person name="Bisht B."/>
            <person name="Srinivasan K."/>
        </authorList>
    </citation>
    <scope>NUCLEOTIDE SEQUENCE</scope>
    <source>
        <strain evidence="6">SAOS 153D</strain>
    </source>
</reference>
<dbReference type="Gene3D" id="1.10.150.240">
    <property type="entry name" value="Putative phosphatase, domain 2"/>
    <property type="match status" value="1"/>
</dbReference>
<accession>A0A2A3JUP1</accession>
<dbReference type="SFLD" id="SFLDS00003">
    <property type="entry name" value="Haloacid_Dehalogenase"/>
    <property type="match status" value="1"/>
</dbReference>
<dbReference type="Proteomes" id="UP000217448">
    <property type="component" value="Unassembled WGS sequence"/>
</dbReference>
<dbReference type="PANTHER" id="PTHR46193">
    <property type="entry name" value="6-PHOSPHOGLUCONATE PHOSPHATASE"/>
    <property type="match status" value="1"/>
</dbReference>
<keyword evidence="5" id="KW-0119">Carbohydrate metabolism</keyword>
<dbReference type="InterPro" id="IPR036412">
    <property type="entry name" value="HAD-like_sf"/>
</dbReference>
<comment type="similarity">
    <text evidence="2">Belongs to the HAD-like hydrolase superfamily. CbbY/CbbZ/Gph/YieH family.</text>
</comment>
<dbReference type="EMBL" id="NTHN02000049">
    <property type="protein sequence ID" value="MCT4372589.1"/>
    <property type="molecule type" value="Genomic_DNA"/>
</dbReference>
<dbReference type="InterPro" id="IPR023214">
    <property type="entry name" value="HAD_sf"/>
</dbReference>
<reference evidence="8" key="2">
    <citation type="submission" date="2023-07" db="EMBL/GenBank/DDBJ databases">
        <title>Yangia mangrovi SAOS 153D genome.</title>
        <authorList>
            <person name="Verma A."/>
            <person name="Pal Y."/>
            <person name="Sundharam S."/>
            <person name="Bisht B."/>
            <person name="Srinivasan K."/>
        </authorList>
    </citation>
    <scope>NUCLEOTIDE SEQUENCE [LARGE SCALE GENOMIC DNA]</scope>
    <source>
        <strain evidence="8">SAOS 153D</strain>
    </source>
</reference>
<evidence type="ECO:0000256" key="1">
    <source>
        <dbReference type="ARBA" id="ARBA00001946"/>
    </source>
</evidence>
<dbReference type="PANTHER" id="PTHR46193:SF18">
    <property type="entry name" value="HEXITOL PHOSPHATASE B"/>
    <property type="match status" value="1"/>
</dbReference>
<name>A0A2A3JUP1_9RHOB</name>
<dbReference type="PRINTS" id="PR00413">
    <property type="entry name" value="HADHALOGNASE"/>
</dbReference>
<dbReference type="EMBL" id="NTHN01000177">
    <property type="protein sequence ID" value="PBD18916.1"/>
    <property type="molecule type" value="Genomic_DNA"/>
</dbReference>
<evidence type="ECO:0000256" key="5">
    <source>
        <dbReference type="ARBA" id="ARBA00023277"/>
    </source>
</evidence>
<evidence type="ECO:0000313" key="6">
    <source>
        <dbReference type="EMBL" id="MCT4372589.1"/>
    </source>
</evidence>
<evidence type="ECO:0000313" key="7">
    <source>
        <dbReference type="EMBL" id="PBD18916.1"/>
    </source>
</evidence>
<comment type="cofactor">
    <cofactor evidence="1">
        <name>Mg(2+)</name>
        <dbReference type="ChEBI" id="CHEBI:18420"/>
    </cofactor>
</comment>
<dbReference type="InterPro" id="IPR051600">
    <property type="entry name" value="Beta-PGM-like"/>
</dbReference>
<keyword evidence="3" id="KW-0479">Metal-binding</keyword>
<dbReference type="AlphaFoldDB" id="A0A2A3JUP1"/>
<dbReference type="CDD" id="cd07505">
    <property type="entry name" value="HAD_BPGM-like"/>
    <property type="match status" value="1"/>
</dbReference>
<proteinExistence type="inferred from homology"/>
<dbReference type="Pfam" id="PF00702">
    <property type="entry name" value="Hydrolase"/>
    <property type="match status" value="1"/>
</dbReference>